<dbReference type="Proteomes" id="UP000095042">
    <property type="component" value="Unassembled WGS sequence"/>
</dbReference>
<dbReference type="OrthoDB" id="7875798at2"/>
<evidence type="ECO:0000256" key="1">
    <source>
        <dbReference type="SAM" id="MobiDB-lite"/>
    </source>
</evidence>
<accession>A0A1E3WA26</accession>
<evidence type="ECO:0000256" key="2">
    <source>
        <dbReference type="SAM" id="Phobius"/>
    </source>
</evidence>
<evidence type="ECO:0008006" key="5">
    <source>
        <dbReference type="Google" id="ProtNLM"/>
    </source>
</evidence>
<keyword evidence="2" id="KW-0472">Membrane</keyword>
<reference evidence="3 4" key="1">
    <citation type="journal article" date="2016" name="Environ. Microbiol.">
        <title>New Methyloceanibacter diversity from North Sea sediments includes methanotroph containing solely the soluble methane monooxygenase.</title>
        <authorList>
            <person name="Vekeman B."/>
            <person name="Kerckhof F.M."/>
            <person name="Cremers G."/>
            <person name="de Vos P."/>
            <person name="Vandamme P."/>
            <person name="Boon N."/>
            <person name="Op den Camp H.J."/>
            <person name="Heylen K."/>
        </authorList>
    </citation>
    <scope>NUCLEOTIDE SEQUENCE [LARGE SCALE GENOMIC DNA]</scope>
    <source>
        <strain evidence="3 4">R-67177</strain>
    </source>
</reference>
<feature type="region of interest" description="Disordered" evidence="1">
    <location>
        <begin position="163"/>
        <end position="187"/>
    </location>
</feature>
<name>A0A1E3WA26_9HYPH</name>
<dbReference type="InterPro" id="IPR011990">
    <property type="entry name" value="TPR-like_helical_dom_sf"/>
</dbReference>
<proteinExistence type="predicted"/>
<keyword evidence="2" id="KW-0812">Transmembrane</keyword>
<dbReference type="Gene3D" id="1.25.40.10">
    <property type="entry name" value="Tetratricopeptide repeat domain"/>
    <property type="match status" value="1"/>
</dbReference>
<evidence type="ECO:0000313" key="3">
    <source>
        <dbReference type="EMBL" id="ODS02621.1"/>
    </source>
</evidence>
<gene>
    <name evidence="3" type="ORF">AUC71_14420</name>
</gene>
<sequence length="428" mass="45166">MTGSTMPLAAQFSSHPVHRATDLLRQALDKPPQTAPDPAELWDAPLFRLDPAPIELARGPVSVTTPNDSLVTLLGFAPFEYAHLECQPPVTDTTDVGAAKSGDGEGDDMLDHAVQAQLQGLVQAFHRRQRQASLLVACSIAAAIIFTLAGLLLLFGTTSPGRADKAAPQSEKSSTRDTPHAASAAPPLAPIRVSDTIDAGADAKIIVARAAQPLALGPLLPIGVARYILLRGLPEDASLSAGRRTGAGTWMVKGEDIARLTLTFGDGARGDYPTEIYLLDSQHGPQARRRMILRVDPSPQVYAAGLALGWPTAFFQVPQTQEPAEAGAEAARALVEAAPRQGSASDLPASPEIVTVRRLLTDRAESGQADAAYELALTYDVEVLARAGIETIEGDMVTARAWYMRAAQAGHAGAARRLEMIARRPAGA</sequence>
<protein>
    <recommendedName>
        <fullName evidence="5">Sel1 repeat family protein</fullName>
    </recommendedName>
</protein>
<organism evidence="3 4">
    <name type="scientific">Methyloceanibacter marginalis</name>
    <dbReference type="NCBI Taxonomy" id="1774971"/>
    <lineage>
        <taxon>Bacteria</taxon>
        <taxon>Pseudomonadati</taxon>
        <taxon>Pseudomonadota</taxon>
        <taxon>Alphaproteobacteria</taxon>
        <taxon>Hyphomicrobiales</taxon>
        <taxon>Hyphomicrobiaceae</taxon>
        <taxon>Methyloceanibacter</taxon>
    </lineage>
</organism>
<comment type="caution">
    <text evidence="3">The sequence shown here is derived from an EMBL/GenBank/DDBJ whole genome shotgun (WGS) entry which is preliminary data.</text>
</comment>
<dbReference type="RefSeq" id="WP_069624181.1">
    <property type="nucleotide sequence ID" value="NZ_LPWD01000267.1"/>
</dbReference>
<keyword evidence="4" id="KW-1185">Reference proteome</keyword>
<keyword evidence="2" id="KW-1133">Transmembrane helix</keyword>
<evidence type="ECO:0000313" key="4">
    <source>
        <dbReference type="Proteomes" id="UP000095042"/>
    </source>
</evidence>
<feature type="transmembrane region" description="Helical" evidence="2">
    <location>
        <begin position="134"/>
        <end position="155"/>
    </location>
</feature>
<dbReference type="EMBL" id="LPWD01000267">
    <property type="protein sequence ID" value="ODS02621.1"/>
    <property type="molecule type" value="Genomic_DNA"/>
</dbReference>
<dbReference type="AlphaFoldDB" id="A0A1E3WA26"/>